<organism evidence="8 9">
    <name type="scientific">Panicum virgatum</name>
    <name type="common">Blackwell switchgrass</name>
    <dbReference type="NCBI Taxonomy" id="38727"/>
    <lineage>
        <taxon>Eukaryota</taxon>
        <taxon>Viridiplantae</taxon>
        <taxon>Streptophyta</taxon>
        <taxon>Embryophyta</taxon>
        <taxon>Tracheophyta</taxon>
        <taxon>Spermatophyta</taxon>
        <taxon>Magnoliopsida</taxon>
        <taxon>Liliopsida</taxon>
        <taxon>Poales</taxon>
        <taxon>Poaceae</taxon>
        <taxon>PACMAD clade</taxon>
        <taxon>Panicoideae</taxon>
        <taxon>Panicodae</taxon>
        <taxon>Paniceae</taxon>
        <taxon>Panicinae</taxon>
        <taxon>Panicum</taxon>
        <taxon>Panicum sect. Hiantes</taxon>
    </lineage>
</organism>
<dbReference type="CDD" id="cd14798">
    <property type="entry name" value="RX-CC_like"/>
    <property type="match status" value="1"/>
</dbReference>
<keyword evidence="2" id="KW-0433">Leucine-rich repeat</keyword>
<dbReference type="InterPro" id="IPR038005">
    <property type="entry name" value="RX-like_CC"/>
</dbReference>
<dbReference type="InterPro" id="IPR041118">
    <property type="entry name" value="Rx_N"/>
</dbReference>
<dbReference type="GO" id="GO:0006952">
    <property type="term" value="P:defense response"/>
    <property type="evidence" value="ECO:0007669"/>
    <property type="project" value="UniProtKB-KW"/>
</dbReference>
<dbReference type="GO" id="GO:0000166">
    <property type="term" value="F:nucleotide binding"/>
    <property type="evidence" value="ECO:0007669"/>
    <property type="project" value="UniProtKB-KW"/>
</dbReference>
<dbReference type="Proteomes" id="UP000823388">
    <property type="component" value="Chromosome 4K"/>
</dbReference>
<dbReference type="PANTHER" id="PTHR19338">
    <property type="entry name" value="TRANSLOCASE OF INNER MITOCHONDRIAL MEMBRANE 13 HOMOLOG"/>
    <property type="match status" value="1"/>
</dbReference>
<evidence type="ECO:0000313" key="9">
    <source>
        <dbReference type="Proteomes" id="UP000823388"/>
    </source>
</evidence>
<feature type="domain" description="Disease resistance N-terminal" evidence="7">
    <location>
        <begin position="10"/>
        <end position="91"/>
    </location>
</feature>
<evidence type="ECO:0000256" key="2">
    <source>
        <dbReference type="ARBA" id="ARBA00022614"/>
    </source>
</evidence>
<evidence type="ECO:0000256" key="4">
    <source>
        <dbReference type="ARBA" id="ARBA00022741"/>
    </source>
</evidence>
<evidence type="ECO:0000313" key="8">
    <source>
        <dbReference type="EMBL" id="KAG2612282.1"/>
    </source>
</evidence>
<keyword evidence="9" id="KW-1185">Reference proteome</keyword>
<dbReference type="PANTHER" id="PTHR19338:SF45">
    <property type="entry name" value="RX N-TERMINAL DOMAIN-CONTAINING PROTEIN"/>
    <property type="match status" value="1"/>
</dbReference>
<proteinExistence type="inferred from homology"/>
<evidence type="ECO:0000256" key="3">
    <source>
        <dbReference type="ARBA" id="ARBA00022737"/>
    </source>
</evidence>
<dbReference type="Gene3D" id="1.20.5.4130">
    <property type="match status" value="1"/>
</dbReference>
<accession>A0A8T0TK45</accession>
<evidence type="ECO:0000256" key="1">
    <source>
        <dbReference type="ARBA" id="ARBA00008894"/>
    </source>
</evidence>
<dbReference type="AlphaFoldDB" id="A0A8T0TK45"/>
<comment type="caution">
    <text evidence="8">The sequence shown here is derived from an EMBL/GenBank/DDBJ whole genome shotgun (WGS) entry which is preliminary data.</text>
</comment>
<evidence type="ECO:0000256" key="6">
    <source>
        <dbReference type="SAM" id="Coils"/>
    </source>
</evidence>
<name>A0A8T0TK45_PANVG</name>
<keyword evidence="3" id="KW-0677">Repeat</keyword>
<dbReference type="EMBL" id="CM029043">
    <property type="protein sequence ID" value="KAG2612282.1"/>
    <property type="molecule type" value="Genomic_DNA"/>
</dbReference>
<dbReference type="InterPro" id="IPR027417">
    <property type="entry name" value="P-loop_NTPase"/>
</dbReference>
<gene>
    <name evidence="8" type="ORF">PVAP13_4KG238605</name>
</gene>
<keyword evidence="5" id="KW-0611">Plant defense</keyword>
<feature type="coiled-coil region" evidence="6">
    <location>
        <begin position="26"/>
        <end position="53"/>
    </location>
</feature>
<sequence length="210" mass="23943">MDIVTGPLPSVITKLSDLIAGEYNLQKGLKGEIKFLKEELESMQVAVQKVSNTLPDQIDQQDRIWARDLRELSYDIEDKVDEFMVRVKGNDPAEMNGVKGFIGRSFKLFSKFRIRHGLATEIKDIKRRAQEVSRRHKDYKITNHNSEPVKMDPRLFAQYKNVRELIGIDEAREEVIKILKEGSEVSKQQDKIVSIVGFGGLGKTTLANIV</sequence>
<keyword evidence="4" id="KW-0547">Nucleotide-binding</keyword>
<evidence type="ECO:0000259" key="7">
    <source>
        <dbReference type="Pfam" id="PF18052"/>
    </source>
</evidence>
<dbReference type="SUPFAM" id="SSF52540">
    <property type="entry name" value="P-loop containing nucleoside triphosphate hydrolases"/>
    <property type="match status" value="1"/>
</dbReference>
<keyword evidence="6" id="KW-0175">Coiled coil</keyword>
<reference evidence="8" key="1">
    <citation type="submission" date="2020-05" db="EMBL/GenBank/DDBJ databases">
        <title>WGS assembly of Panicum virgatum.</title>
        <authorList>
            <person name="Lovell J.T."/>
            <person name="Jenkins J."/>
            <person name="Shu S."/>
            <person name="Juenger T.E."/>
            <person name="Schmutz J."/>
        </authorList>
    </citation>
    <scope>NUCLEOTIDE SEQUENCE</scope>
    <source>
        <strain evidence="8">AP13</strain>
    </source>
</reference>
<evidence type="ECO:0000256" key="5">
    <source>
        <dbReference type="ARBA" id="ARBA00022821"/>
    </source>
</evidence>
<dbReference type="Gene3D" id="3.40.50.300">
    <property type="entry name" value="P-loop containing nucleotide triphosphate hydrolases"/>
    <property type="match status" value="1"/>
</dbReference>
<protein>
    <recommendedName>
        <fullName evidence="7">Disease resistance N-terminal domain-containing protein</fullName>
    </recommendedName>
</protein>
<comment type="similarity">
    <text evidence="1">Belongs to the disease resistance NB-LRR family.</text>
</comment>
<dbReference type="Pfam" id="PF18052">
    <property type="entry name" value="Rx_N"/>
    <property type="match status" value="1"/>
</dbReference>